<reference evidence="1" key="1">
    <citation type="submission" date="2014-05" db="EMBL/GenBank/DDBJ databases">
        <authorList>
            <person name="Chronopoulou M."/>
        </authorList>
    </citation>
    <scope>NUCLEOTIDE SEQUENCE</scope>
    <source>
        <tissue evidence="1">Whole organism</tissue>
    </source>
</reference>
<dbReference type="AlphaFoldDB" id="A0A0K2U5V1"/>
<organism evidence="1">
    <name type="scientific">Lepeophtheirus salmonis</name>
    <name type="common">Salmon louse</name>
    <name type="synonym">Caligus salmonis</name>
    <dbReference type="NCBI Taxonomy" id="72036"/>
    <lineage>
        <taxon>Eukaryota</taxon>
        <taxon>Metazoa</taxon>
        <taxon>Ecdysozoa</taxon>
        <taxon>Arthropoda</taxon>
        <taxon>Crustacea</taxon>
        <taxon>Multicrustacea</taxon>
        <taxon>Hexanauplia</taxon>
        <taxon>Copepoda</taxon>
        <taxon>Siphonostomatoida</taxon>
        <taxon>Caligidae</taxon>
        <taxon>Lepeophtheirus</taxon>
    </lineage>
</organism>
<proteinExistence type="predicted"/>
<name>A0A0K2U5V1_LEPSM</name>
<protein>
    <submittedName>
        <fullName evidence="1">Uncharacterized protein</fullName>
    </submittedName>
</protein>
<dbReference type="EMBL" id="HACA01015730">
    <property type="protein sequence ID" value="CDW33091.1"/>
    <property type="molecule type" value="Transcribed_RNA"/>
</dbReference>
<accession>A0A0K2U5V1</accession>
<sequence>MCRKTTTGEAKYTPDAIPEAEHLTLPHQKCTFPKELNDAHLDLLPIKDAKLGDIKSLLNHVYLPDTVTFCDNLRL</sequence>
<evidence type="ECO:0000313" key="1">
    <source>
        <dbReference type="EMBL" id="CDW33091.1"/>
    </source>
</evidence>